<name>A0AAD4U292_OVIAM</name>
<dbReference type="Proteomes" id="UP001214576">
    <property type="component" value="Unassembled WGS sequence"/>
</dbReference>
<proteinExistence type="predicted"/>
<keyword evidence="2" id="KW-1185">Reference proteome</keyword>
<dbReference type="EMBL" id="JAKZEL010000012">
    <property type="protein sequence ID" value="KAI4539013.1"/>
    <property type="molecule type" value="Genomic_DNA"/>
</dbReference>
<accession>A0AAD4U292</accession>
<dbReference type="AlphaFoldDB" id="A0AAD4U292"/>
<organism evidence="1 2">
    <name type="scientific">Ovis ammon polii</name>
    <dbReference type="NCBI Taxonomy" id="230172"/>
    <lineage>
        <taxon>Eukaryota</taxon>
        <taxon>Metazoa</taxon>
        <taxon>Chordata</taxon>
        <taxon>Craniata</taxon>
        <taxon>Vertebrata</taxon>
        <taxon>Euteleostomi</taxon>
        <taxon>Mammalia</taxon>
        <taxon>Eutheria</taxon>
        <taxon>Laurasiatheria</taxon>
        <taxon>Artiodactyla</taxon>
        <taxon>Ruminantia</taxon>
        <taxon>Pecora</taxon>
        <taxon>Bovidae</taxon>
        <taxon>Caprinae</taxon>
        <taxon>Ovis</taxon>
    </lineage>
</organism>
<evidence type="ECO:0000313" key="2">
    <source>
        <dbReference type="Proteomes" id="UP001214576"/>
    </source>
</evidence>
<gene>
    <name evidence="1" type="ORF">MG293_011280</name>
</gene>
<protein>
    <submittedName>
        <fullName evidence="1">Uncharacterized protein</fullName>
    </submittedName>
</protein>
<sequence length="152" mass="16624">MTLLRRVFLRAQKTVKSRTPACQDTLLGPAAPQLLRTERGPARSSAFREGLVWRHVQNWRGLNLRISAERSAEVTARRAALEQGRPPGGGRVTPLLPLPPSHPDTLNPVPCLVPPEGRPAAAPECPVTHQLYGLGSLVTFTCLIRIVAYKRG</sequence>
<reference evidence="1" key="1">
    <citation type="submission" date="2022-03" db="EMBL/GenBank/DDBJ databases">
        <title>Genomic analyses of argali, domestic sheep and their hybrids provide insights into chromosomal evolution, heterosis and genetic basis of agronomic traits.</title>
        <authorList>
            <person name="Li M."/>
        </authorList>
    </citation>
    <scope>NUCLEOTIDE SEQUENCE</scope>
    <source>
        <strain evidence="1">CAU-MHL-2022a</strain>
        <tissue evidence="1">Skin</tissue>
    </source>
</reference>
<comment type="caution">
    <text evidence="1">The sequence shown here is derived from an EMBL/GenBank/DDBJ whole genome shotgun (WGS) entry which is preliminary data.</text>
</comment>
<evidence type="ECO:0000313" key="1">
    <source>
        <dbReference type="EMBL" id="KAI4539013.1"/>
    </source>
</evidence>